<organism evidence="1 2">
    <name type="scientific">Desulforamulus putei DSM 12395</name>
    <dbReference type="NCBI Taxonomy" id="1121429"/>
    <lineage>
        <taxon>Bacteria</taxon>
        <taxon>Bacillati</taxon>
        <taxon>Bacillota</taxon>
        <taxon>Clostridia</taxon>
        <taxon>Eubacteriales</taxon>
        <taxon>Peptococcaceae</taxon>
        <taxon>Desulforamulus</taxon>
    </lineage>
</organism>
<accession>A0A1M4Z181</accession>
<name>A0A1M4Z181_9FIRM</name>
<evidence type="ECO:0000313" key="1">
    <source>
        <dbReference type="EMBL" id="SHF11740.1"/>
    </source>
</evidence>
<dbReference type="Proteomes" id="UP000184148">
    <property type="component" value="Unassembled WGS sequence"/>
</dbReference>
<reference evidence="2" key="1">
    <citation type="submission" date="2016-11" db="EMBL/GenBank/DDBJ databases">
        <authorList>
            <person name="Varghese N."/>
            <person name="Submissions S."/>
        </authorList>
    </citation>
    <scope>NUCLEOTIDE SEQUENCE [LARGE SCALE GENOMIC DNA]</scope>
    <source>
        <strain evidence="2">DSM 12395</strain>
    </source>
</reference>
<proteinExistence type="predicted"/>
<protein>
    <submittedName>
        <fullName evidence="1">Inhibitor of sigma-G Gin</fullName>
    </submittedName>
</protein>
<keyword evidence="2" id="KW-1185">Reference proteome</keyword>
<gene>
    <name evidence="1" type="ORF">SAMN02745133_01862</name>
</gene>
<dbReference type="AlphaFoldDB" id="A0A1M4Z181"/>
<dbReference type="InterPro" id="IPR019700">
    <property type="entry name" value="Sigma-G_inhibitor_Gin"/>
</dbReference>
<dbReference type="EMBL" id="FQUY01000012">
    <property type="protein sequence ID" value="SHF11740.1"/>
    <property type="molecule type" value="Genomic_DNA"/>
</dbReference>
<sequence>MIVKEMPECILCRSVLHEKNAGIIILGKGICSVCEQKITDLAWDDPDYDTYISGLKKIWRCKEA</sequence>
<dbReference type="Pfam" id="PF10764">
    <property type="entry name" value="Gin"/>
    <property type="match status" value="1"/>
</dbReference>
<evidence type="ECO:0000313" key="2">
    <source>
        <dbReference type="Proteomes" id="UP000184148"/>
    </source>
</evidence>